<sequence length="857" mass="97637">MKREYSIRNKINPNGYYLLMLLLIFIYPSILNAYNDSLKGGTRHADAEIKKHIYHNAASKTVRITDSADNLGILIDYSKGCKITGLNVKGKNTLSSSGVYTCFSTRGGKFSSCNSTSGIEVKKTDGGITMSNIVYGDNSINVNESWDFKLVDDKIFWKIDRRYSNLAKLEETAFPQWSFASLSVWKGGILDNGGMVWCKYLATVNDTYGVHTGGVTFWNPDSGDALRIAAKSDEKKYIAAKYSQSEKNEFTFTQSVTDVELEPRYNLNRFVEKKADVFSAFDVQKGNTSINLEIQYIDYEKEYSRGKLPAIDAEAVRELLNTTGRYGVVDNNIVGANGWTTNWKCLHEPFFAQIGMALNDENYTRNLSSTLDQERNYAITADGRVLSRWHNADDDQMPGTFNYKTGYYEARWGYTVDSQTGYIINTAEQFDLCGDIDWLRSHKESCEKALGWLIKRDSNNNGIFEMVNSSIAEQKASDWLDIVWASFENGFVNAQMYEALRLWANCELILGDKEKSDYYFSVASRLKENFNKPVDNGGFWSPQKKQYVYWRDKDGTVHGDNLVTPVNFAVIAFGLCDDKERIAVILNEIEKRTVAEKLFHWPLCFDSYKREEVHLNNWPFPKYENGDIFPTWGYLGIRAYVGYNKETALKYIRNILEQYNKDGLSSQRYSRDTQLGQGSDILAGICTSITALYRDIYGIRPKWNRMGVEPNMLKTLNGTEFSYKLRGTDYHLALSVDDYTISTSEFTLRSKSKLGVNKSGTILTYYPDNKEEMTLAIDSKSEHPIYIDVISWKTGTYSWKINSKDDYGFSLTGLIPEAVYKLLINGRAETVKADKGGRILREHHNDGKTATFILKKM</sequence>
<protein>
    <recommendedName>
        <fullName evidence="4">Alpha-L-rhamnosidase six-hairpin glycosidase domain-containing protein</fullName>
    </recommendedName>
</protein>
<keyword evidence="1" id="KW-0472">Membrane</keyword>
<gene>
    <name evidence="2" type="ORF">ACFO6W_08415</name>
</gene>
<accession>A0ABV9KU37</accession>
<feature type="transmembrane region" description="Helical" evidence="1">
    <location>
        <begin position="16"/>
        <end position="34"/>
    </location>
</feature>
<comment type="caution">
    <text evidence="2">The sequence shown here is derived from an EMBL/GenBank/DDBJ whole genome shotgun (WGS) entry which is preliminary data.</text>
</comment>
<dbReference type="InterPro" id="IPR012341">
    <property type="entry name" value="6hp_glycosidase-like_sf"/>
</dbReference>
<keyword evidence="1" id="KW-0812">Transmembrane</keyword>
<dbReference type="RefSeq" id="WP_379995250.1">
    <property type="nucleotide sequence ID" value="NZ_JBHSGN010000062.1"/>
</dbReference>
<dbReference type="Gene3D" id="1.50.10.10">
    <property type="match status" value="1"/>
</dbReference>
<organism evidence="2 3">
    <name type="scientific">Dysgonomonas termitidis</name>
    <dbReference type="NCBI Taxonomy" id="1516126"/>
    <lineage>
        <taxon>Bacteria</taxon>
        <taxon>Pseudomonadati</taxon>
        <taxon>Bacteroidota</taxon>
        <taxon>Bacteroidia</taxon>
        <taxon>Bacteroidales</taxon>
        <taxon>Dysgonomonadaceae</taxon>
        <taxon>Dysgonomonas</taxon>
    </lineage>
</organism>
<evidence type="ECO:0000256" key="1">
    <source>
        <dbReference type="SAM" id="Phobius"/>
    </source>
</evidence>
<evidence type="ECO:0000313" key="2">
    <source>
        <dbReference type="EMBL" id="MFC4673710.1"/>
    </source>
</evidence>
<evidence type="ECO:0008006" key="4">
    <source>
        <dbReference type="Google" id="ProtNLM"/>
    </source>
</evidence>
<dbReference type="SUPFAM" id="SSF48208">
    <property type="entry name" value="Six-hairpin glycosidases"/>
    <property type="match status" value="1"/>
</dbReference>
<reference evidence="3" key="1">
    <citation type="journal article" date="2019" name="Int. J. Syst. Evol. Microbiol.">
        <title>The Global Catalogue of Microorganisms (GCM) 10K type strain sequencing project: providing services to taxonomists for standard genome sequencing and annotation.</title>
        <authorList>
            <consortium name="The Broad Institute Genomics Platform"/>
            <consortium name="The Broad Institute Genome Sequencing Center for Infectious Disease"/>
            <person name="Wu L."/>
            <person name="Ma J."/>
        </authorList>
    </citation>
    <scope>NUCLEOTIDE SEQUENCE [LARGE SCALE GENOMIC DNA]</scope>
    <source>
        <strain evidence="3">CCUG 66188</strain>
    </source>
</reference>
<dbReference type="InterPro" id="IPR008928">
    <property type="entry name" value="6-hairpin_glycosidase_sf"/>
</dbReference>
<keyword evidence="1" id="KW-1133">Transmembrane helix</keyword>
<name>A0ABV9KU37_9BACT</name>
<dbReference type="EMBL" id="JBHSGN010000062">
    <property type="protein sequence ID" value="MFC4673710.1"/>
    <property type="molecule type" value="Genomic_DNA"/>
</dbReference>
<keyword evidence="3" id="KW-1185">Reference proteome</keyword>
<evidence type="ECO:0000313" key="3">
    <source>
        <dbReference type="Proteomes" id="UP001596023"/>
    </source>
</evidence>
<dbReference type="Proteomes" id="UP001596023">
    <property type="component" value="Unassembled WGS sequence"/>
</dbReference>
<proteinExistence type="predicted"/>